<evidence type="ECO:0000259" key="3">
    <source>
        <dbReference type="SMART" id="SM00822"/>
    </source>
</evidence>
<dbReference type="InterPro" id="IPR002347">
    <property type="entry name" value="SDR_fam"/>
</dbReference>
<dbReference type="Proteomes" id="UP001230908">
    <property type="component" value="Unassembled WGS sequence"/>
</dbReference>
<comment type="caution">
    <text evidence="4">The sequence shown here is derived from an EMBL/GenBank/DDBJ whole genome shotgun (WGS) entry which is preliminary data.</text>
</comment>
<protein>
    <submittedName>
        <fullName evidence="4">SDR family oxidoreductase</fullName>
        <ecNumber evidence="4">1.1.-.-</ecNumber>
    </submittedName>
</protein>
<sequence length="257" mass="26687">MTRPLAKAVAVVTGGGTGIGRAVTLALARAGARAVVVTYRRSAAEAEATAAQVRSLGCEAMVEAADVADDAQVRRMAERVVENFGELDVLVNNAGTTRAVDHADLDGLTDEIWHEVLDTNLLGAFHCARAFAPALRASRGAIVNVASISGYRAGGSSIAYGVSKAALLQLTRNLAVALAPEVRVNAVAPGTVAATRWQPGLHGEEGFARRAAAEREVVPLRRTAEPEHVAQAVVGLLGMDLVTGEALILDGGKHVLY</sequence>
<dbReference type="InterPro" id="IPR036291">
    <property type="entry name" value="NAD(P)-bd_dom_sf"/>
</dbReference>
<dbReference type="RefSeq" id="WP_308715425.1">
    <property type="nucleotide sequence ID" value="NZ_JAVHUY010000028.1"/>
</dbReference>
<keyword evidence="2 4" id="KW-0560">Oxidoreductase</keyword>
<evidence type="ECO:0000313" key="5">
    <source>
        <dbReference type="Proteomes" id="UP001230908"/>
    </source>
</evidence>
<dbReference type="Pfam" id="PF13561">
    <property type="entry name" value="adh_short_C2"/>
    <property type="match status" value="1"/>
</dbReference>
<dbReference type="CDD" id="cd05233">
    <property type="entry name" value="SDR_c"/>
    <property type="match status" value="1"/>
</dbReference>
<name>A0ABU0ZM95_9ACTN</name>
<proteinExistence type="inferred from homology"/>
<keyword evidence="5" id="KW-1185">Reference proteome</keyword>
<dbReference type="PROSITE" id="PS00061">
    <property type="entry name" value="ADH_SHORT"/>
    <property type="match status" value="1"/>
</dbReference>
<dbReference type="EMBL" id="JAVHUY010000028">
    <property type="protein sequence ID" value="MDQ7908158.1"/>
    <property type="molecule type" value="Genomic_DNA"/>
</dbReference>
<comment type="similarity">
    <text evidence="1">Belongs to the short-chain dehydrogenases/reductases (SDR) family.</text>
</comment>
<dbReference type="PANTHER" id="PTHR42760:SF133">
    <property type="entry name" value="3-OXOACYL-[ACYL-CARRIER-PROTEIN] REDUCTASE"/>
    <property type="match status" value="1"/>
</dbReference>
<dbReference type="PANTHER" id="PTHR42760">
    <property type="entry name" value="SHORT-CHAIN DEHYDROGENASES/REDUCTASES FAMILY MEMBER"/>
    <property type="match status" value="1"/>
</dbReference>
<feature type="domain" description="Ketoreductase" evidence="3">
    <location>
        <begin position="8"/>
        <end position="190"/>
    </location>
</feature>
<dbReference type="InterPro" id="IPR020904">
    <property type="entry name" value="Sc_DH/Rdtase_CS"/>
</dbReference>
<organism evidence="4 5">
    <name type="scientific">Phytohabitans maris</name>
    <dbReference type="NCBI Taxonomy" id="3071409"/>
    <lineage>
        <taxon>Bacteria</taxon>
        <taxon>Bacillati</taxon>
        <taxon>Actinomycetota</taxon>
        <taxon>Actinomycetes</taxon>
        <taxon>Micromonosporales</taxon>
        <taxon>Micromonosporaceae</taxon>
    </lineage>
</organism>
<dbReference type="SMART" id="SM00822">
    <property type="entry name" value="PKS_KR"/>
    <property type="match status" value="1"/>
</dbReference>
<dbReference type="EC" id="1.1.-.-" evidence="4"/>
<dbReference type="InterPro" id="IPR057326">
    <property type="entry name" value="KR_dom"/>
</dbReference>
<evidence type="ECO:0000256" key="1">
    <source>
        <dbReference type="ARBA" id="ARBA00006484"/>
    </source>
</evidence>
<accession>A0ABU0ZM95</accession>
<evidence type="ECO:0000313" key="4">
    <source>
        <dbReference type="EMBL" id="MDQ7908158.1"/>
    </source>
</evidence>
<evidence type="ECO:0000256" key="2">
    <source>
        <dbReference type="ARBA" id="ARBA00023002"/>
    </source>
</evidence>
<dbReference type="PRINTS" id="PR00081">
    <property type="entry name" value="GDHRDH"/>
</dbReference>
<reference evidence="4 5" key="1">
    <citation type="submission" date="2023-08" db="EMBL/GenBank/DDBJ databases">
        <title>Phytohabitans sansha sp. nov., isolated from marine sediment.</title>
        <authorList>
            <person name="Zhao Y."/>
            <person name="Yi K."/>
        </authorList>
    </citation>
    <scope>NUCLEOTIDE SEQUENCE [LARGE SCALE GENOMIC DNA]</scope>
    <source>
        <strain evidence="4 5">ZYX-F-186</strain>
    </source>
</reference>
<gene>
    <name evidence="4" type="ORF">RB614_26895</name>
</gene>
<dbReference type="SUPFAM" id="SSF51735">
    <property type="entry name" value="NAD(P)-binding Rossmann-fold domains"/>
    <property type="match status" value="1"/>
</dbReference>
<dbReference type="Gene3D" id="3.40.50.720">
    <property type="entry name" value="NAD(P)-binding Rossmann-like Domain"/>
    <property type="match status" value="1"/>
</dbReference>
<dbReference type="GO" id="GO:0016491">
    <property type="term" value="F:oxidoreductase activity"/>
    <property type="evidence" value="ECO:0007669"/>
    <property type="project" value="UniProtKB-KW"/>
</dbReference>
<dbReference type="PRINTS" id="PR00080">
    <property type="entry name" value="SDRFAMILY"/>
</dbReference>